<evidence type="ECO:0000256" key="1">
    <source>
        <dbReference type="SAM" id="MobiDB-lite"/>
    </source>
</evidence>
<comment type="caution">
    <text evidence="2">The sequence shown here is derived from an EMBL/GenBank/DDBJ whole genome shotgun (WGS) entry which is preliminary data.</text>
</comment>
<keyword evidence="3" id="KW-1185">Reference proteome</keyword>
<gene>
    <name evidence="2" type="ORF">EVAR_14594_1</name>
</gene>
<name>A0A4C1UVP8_EUMVA</name>
<protein>
    <submittedName>
        <fullName evidence="2">Uncharacterized protein</fullName>
    </submittedName>
</protein>
<dbReference type="EMBL" id="BGZK01000228">
    <property type="protein sequence ID" value="GBP30076.1"/>
    <property type="molecule type" value="Genomic_DNA"/>
</dbReference>
<organism evidence="2 3">
    <name type="scientific">Eumeta variegata</name>
    <name type="common">Bagworm moth</name>
    <name type="synonym">Eumeta japonica</name>
    <dbReference type="NCBI Taxonomy" id="151549"/>
    <lineage>
        <taxon>Eukaryota</taxon>
        <taxon>Metazoa</taxon>
        <taxon>Ecdysozoa</taxon>
        <taxon>Arthropoda</taxon>
        <taxon>Hexapoda</taxon>
        <taxon>Insecta</taxon>
        <taxon>Pterygota</taxon>
        <taxon>Neoptera</taxon>
        <taxon>Endopterygota</taxon>
        <taxon>Lepidoptera</taxon>
        <taxon>Glossata</taxon>
        <taxon>Ditrysia</taxon>
        <taxon>Tineoidea</taxon>
        <taxon>Psychidae</taxon>
        <taxon>Oiketicinae</taxon>
        <taxon>Eumeta</taxon>
    </lineage>
</organism>
<dbReference type="OrthoDB" id="16066at2759"/>
<accession>A0A4C1UVP8</accession>
<evidence type="ECO:0000313" key="3">
    <source>
        <dbReference type="Proteomes" id="UP000299102"/>
    </source>
</evidence>
<reference evidence="2 3" key="1">
    <citation type="journal article" date="2019" name="Commun. Biol.">
        <title>The bagworm genome reveals a unique fibroin gene that provides high tensile strength.</title>
        <authorList>
            <person name="Kono N."/>
            <person name="Nakamura H."/>
            <person name="Ohtoshi R."/>
            <person name="Tomita M."/>
            <person name="Numata K."/>
            <person name="Arakawa K."/>
        </authorList>
    </citation>
    <scope>NUCLEOTIDE SEQUENCE [LARGE SCALE GENOMIC DNA]</scope>
</reference>
<sequence>MELDEKIRLRRIRSERTDSRVSGRSRAACGLTVLEWKGRVPFTFYVCLSLLGGLTMPEWKGRVPLTRSHCERITIRPPSLAQIGIVGDVGIKNGTWEQNGDSVPGSETNTESGLE</sequence>
<dbReference type="Proteomes" id="UP000299102">
    <property type="component" value="Unassembled WGS sequence"/>
</dbReference>
<feature type="region of interest" description="Disordered" evidence="1">
    <location>
        <begin position="95"/>
        <end position="115"/>
    </location>
</feature>
<evidence type="ECO:0000313" key="2">
    <source>
        <dbReference type="EMBL" id="GBP30076.1"/>
    </source>
</evidence>
<dbReference type="AlphaFoldDB" id="A0A4C1UVP8"/>
<proteinExistence type="predicted"/>